<feature type="transmembrane region" description="Helical" evidence="9">
    <location>
        <begin position="32"/>
        <end position="49"/>
    </location>
</feature>
<evidence type="ECO:0000256" key="8">
    <source>
        <dbReference type="ARBA" id="ARBA00023264"/>
    </source>
</evidence>
<dbReference type="GO" id="GO:0005739">
    <property type="term" value="C:mitochondrion"/>
    <property type="evidence" value="ECO:0007669"/>
    <property type="project" value="TreeGrafter"/>
</dbReference>
<sequence>MRHIPNLICLIRLVLVWPVATALHDGRYVLALGLFIAAAISDGLDGFLAKRFNWVSELGKVLDPAADKLLLLVVFVESAWLGLVPWWITAAAVARDVMIALGALAFKLWVGPLRGRPTVISKINTAAQLLYLAGVMFAAAFLLPSAGVLRAAALIVFVTTVLSGLDYFVTFARRAW</sequence>
<dbReference type="GO" id="GO:0016020">
    <property type="term" value="C:membrane"/>
    <property type="evidence" value="ECO:0007669"/>
    <property type="project" value="UniProtKB-SubCell"/>
</dbReference>
<feature type="transmembrane region" description="Helical" evidence="9">
    <location>
        <begin position="94"/>
        <end position="111"/>
    </location>
</feature>
<dbReference type="InterPro" id="IPR004570">
    <property type="entry name" value="Phosphatidylglycerol_P_synth"/>
</dbReference>
<dbReference type="InterPro" id="IPR043130">
    <property type="entry name" value="CDP-OH_PTrfase_TM_dom"/>
</dbReference>
<comment type="subcellular location">
    <subcellularLocation>
        <location evidence="1">Membrane</location>
        <topology evidence="1">Multi-pass membrane protein</topology>
    </subcellularLocation>
</comment>
<accession>T1DEG9</accession>
<evidence type="ECO:0000256" key="3">
    <source>
        <dbReference type="ARBA" id="ARBA00022692"/>
    </source>
</evidence>
<keyword evidence="10" id="KW-0808">Transferase</keyword>
<evidence type="ECO:0000256" key="6">
    <source>
        <dbReference type="ARBA" id="ARBA00023136"/>
    </source>
</evidence>
<evidence type="ECO:0000256" key="7">
    <source>
        <dbReference type="ARBA" id="ARBA00023209"/>
    </source>
</evidence>
<dbReference type="GO" id="GO:0046474">
    <property type="term" value="P:glycerophospholipid biosynthetic process"/>
    <property type="evidence" value="ECO:0007669"/>
    <property type="project" value="TreeGrafter"/>
</dbReference>
<feature type="transmembrane region" description="Helical" evidence="9">
    <location>
        <begin position="123"/>
        <end position="143"/>
    </location>
</feature>
<name>T1DEG9_9ZZZZ</name>
<dbReference type="Gene3D" id="1.20.120.1760">
    <property type="match status" value="1"/>
</dbReference>
<evidence type="ECO:0000256" key="4">
    <source>
        <dbReference type="ARBA" id="ARBA00022989"/>
    </source>
</evidence>
<proteinExistence type="predicted"/>
<dbReference type="PIRSF" id="PIRSF000847">
    <property type="entry name" value="Phos_ph_gly_syn"/>
    <property type="match status" value="1"/>
</dbReference>
<reference evidence="10" key="2">
    <citation type="journal article" date="2014" name="ISME J.">
        <title>Microbial stratification in low pH oxic and suboxic macroscopic growths along an acid mine drainage.</title>
        <authorList>
            <person name="Mendez-Garcia C."/>
            <person name="Mesa V."/>
            <person name="Sprenger R.R."/>
            <person name="Richter M."/>
            <person name="Diez M.S."/>
            <person name="Solano J."/>
            <person name="Bargiela R."/>
            <person name="Golyshina O.V."/>
            <person name="Manteca A."/>
            <person name="Ramos J.L."/>
            <person name="Gallego J.R."/>
            <person name="Llorente I."/>
            <person name="Martins Dos Santos V.A."/>
            <person name="Jensen O.N."/>
            <person name="Pelaez A.I."/>
            <person name="Sanchez J."/>
            <person name="Ferrer M."/>
        </authorList>
    </citation>
    <scope>NUCLEOTIDE SEQUENCE</scope>
</reference>
<feature type="transmembrane region" description="Helical" evidence="9">
    <location>
        <begin position="149"/>
        <end position="169"/>
    </location>
</feature>
<keyword evidence="4 9" id="KW-1133">Transmembrane helix</keyword>
<comment type="caution">
    <text evidence="10">The sequence shown here is derived from an EMBL/GenBank/DDBJ whole genome shotgun (WGS) entry which is preliminary data.</text>
</comment>
<keyword evidence="2" id="KW-0444">Lipid biosynthesis</keyword>
<dbReference type="EMBL" id="AUZX01000702">
    <property type="protein sequence ID" value="EQD80405.1"/>
    <property type="molecule type" value="Genomic_DNA"/>
</dbReference>
<protein>
    <submittedName>
        <fullName evidence="10">CDP-alcohol phosphatidyltransferase</fullName>
    </submittedName>
</protein>
<dbReference type="AlphaFoldDB" id="T1DEG9"/>
<dbReference type="Pfam" id="PF01066">
    <property type="entry name" value="CDP-OH_P_transf"/>
    <property type="match status" value="1"/>
</dbReference>
<evidence type="ECO:0000256" key="2">
    <source>
        <dbReference type="ARBA" id="ARBA00022516"/>
    </source>
</evidence>
<feature type="non-terminal residue" evidence="10">
    <location>
        <position position="176"/>
    </location>
</feature>
<dbReference type="InterPro" id="IPR050324">
    <property type="entry name" value="CDP-alcohol_PTase-I"/>
</dbReference>
<keyword evidence="6 9" id="KW-0472">Membrane</keyword>
<gene>
    <name evidence="10" type="ORF">B1A_00924</name>
</gene>
<dbReference type="PANTHER" id="PTHR14269">
    <property type="entry name" value="CDP-DIACYLGLYCEROL--GLYCEROL-3-PHOSPHATE 3-PHOSPHATIDYLTRANSFERASE-RELATED"/>
    <property type="match status" value="1"/>
</dbReference>
<feature type="transmembrane region" description="Helical" evidence="9">
    <location>
        <begin position="69"/>
        <end position="88"/>
    </location>
</feature>
<organism evidence="10">
    <name type="scientific">mine drainage metagenome</name>
    <dbReference type="NCBI Taxonomy" id="410659"/>
    <lineage>
        <taxon>unclassified sequences</taxon>
        <taxon>metagenomes</taxon>
        <taxon>ecological metagenomes</taxon>
    </lineage>
</organism>
<keyword evidence="7" id="KW-0594">Phospholipid biosynthesis</keyword>
<keyword evidence="8" id="KW-1208">Phospholipid metabolism</keyword>
<evidence type="ECO:0000313" key="10">
    <source>
        <dbReference type="EMBL" id="EQD80405.1"/>
    </source>
</evidence>
<dbReference type="GO" id="GO:0008444">
    <property type="term" value="F:CDP-diacylglycerol-glycerol-3-phosphate 3-phosphatidyltransferase activity"/>
    <property type="evidence" value="ECO:0007669"/>
    <property type="project" value="InterPro"/>
</dbReference>
<keyword evidence="5" id="KW-0443">Lipid metabolism</keyword>
<evidence type="ECO:0000256" key="5">
    <source>
        <dbReference type="ARBA" id="ARBA00023098"/>
    </source>
</evidence>
<dbReference type="InterPro" id="IPR000462">
    <property type="entry name" value="CDP-OH_P_trans"/>
</dbReference>
<evidence type="ECO:0000256" key="1">
    <source>
        <dbReference type="ARBA" id="ARBA00004141"/>
    </source>
</evidence>
<evidence type="ECO:0000256" key="9">
    <source>
        <dbReference type="SAM" id="Phobius"/>
    </source>
</evidence>
<reference evidence="10" key="1">
    <citation type="submission" date="2013-08" db="EMBL/GenBank/DDBJ databases">
        <authorList>
            <person name="Mendez C."/>
            <person name="Richter M."/>
            <person name="Ferrer M."/>
            <person name="Sanchez J."/>
        </authorList>
    </citation>
    <scope>NUCLEOTIDE SEQUENCE</scope>
</reference>
<dbReference type="PANTHER" id="PTHR14269:SF11">
    <property type="entry name" value="CDP-DIACYLGLYCEROL--GLYCEROL-3-PHOSPHATE 3-PHOSPHATIDYLTRANSFERASE"/>
    <property type="match status" value="1"/>
</dbReference>
<keyword evidence="3 9" id="KW-0812">Transmembrane</keyword>